<evidence type="ECO:0000313" key="1">
    <source>
        <dbReference type="EMBL" id="ADZ78398.1"/>
    </source>
</evidence>
<dbReference type="HOGENOM" id="CLU_3257997_0_0_10"/>
<organism evidence="1">
    <name type="scientific">Sphingobacterium sp. (strain 21)</name>
    <dbReference type="NCBI Taxonomy" id="743722"/>
    <lineage>
        <taxon>Bacteria</taxon>
        <taxon>Pseudomonadati</taxon>
        <taxon>Bacteroidota</taxon>
        <taxon>Sphingobacteriia</taxon>
        <taxon>Sphingobacteriales</taxon>
        <taxon>Sphingobacteriaceae</taxon>
        <taxon>Sphingobacterium</taxon>
    </lineage>
</organism>
<reference evidence="1" key="1">
    <citation type="submission" date="2011-03" db="EMBL/GenBank/DDBJ databases">
        <title>Complete sequence of Sphingobacterium sp. 21.</title>
        <authorList>
            <consortium name="US DOE Joint Genome Institute"/>
            <person name="Lucas S."/>
            <person name="Copeland A."/>
            <person name="Lapidus A."/>
            <person name="Cheng J.-F."/>
            <person name="Goodwin L."/>
            <person name="Pitluck S."/>
            <person name="Davenport K."/>
            <person name="Detter J.C."/>
            <person name="Han C."/>
            <person name="Tapia R."/>
            <person name="Land M."/>
            <person name="Hauser L."/>
            <person name="Kyrpides N."/>
            <person name="Ivanova N."/>
            <person name="Ovchinnikova G."/>
            <person name="Pagani I."/>
            <person name="Siebers A.K."/>
            <person name="Allgaier M."/>
            <person name="Thelen M.P."/>
            <person name="Hugenholtz P."/>
            <person name="Woyke T."/>
        </authorList>
    </citation>
    <scope>NUCLEOTIDE SEQUENCE</scope>
    <source>
        <strain evidence="1">21</strain>
    </source>
</reference>
<dbReference type="STRING" id="743722.Sph21_1836"/>
<dbReference type="KEGG" id="shg:Sph21_1836"/>
<name>F4C971_SPHS2</name>
<protein>
    <submittedName>
        <fullName evidence="1">Uncharacterized protein</fullName>
    </submittedName>
</protein>
<sequence>MNKGYRSPFVVKSGRSASKLSVSFCTTFDAFVHGRALFIREK</sequence>
<proteinExistence type="predicted"/>
<gene>
    <name evidence="1" type="ordered locus">Sph21_1836</name>
</gene>
<dbReference type="AlphaFoldDB" id="F4C971"/>
<dbReference type="EMBL" id="CP002584">
    <property type="protein sequence ID" value="ADZ78398.1"/>
    <property type="molecule type" value="Genomic_DNA"/>
</dbReference>
<accession>F4C971</accession>